<reference evidence="1" key="1">
    <citation type="submission" date="2020-08" db="EMBL/GenBank/DDBJ databases">
        <title>Ramlibacter sp. USB13 16S ribosomal RNA gene genome sequencing and assembly.</title>
        <authorList>
            <person name="Kang M."/>
        </authorList>
    </citation>
    <scope>NUCLEOTIDE SEQUENCE</scope>
    <source>
        <strain evidence="1">USB13</strain>
    </source>
</reference>
<dbReference type="Proteomes" id="UP000608513">
    <property type="component" value="Unassembled WGS sequence"/>
</dbReference>
<dbReference type="EMBL" id="JACORT010000001">
    <property type="protein sequence ID" value="MBC5781518.1"/>
    <property type="molecule type" value="Genomic_DNA"/>
</dbReference>
<evidence type="ECO:0000313" key="2">
    <source>
        <dbReference type="Proteomes" id="UP000608513"/>
    </source>
</evidence>
<protein>
    <submittedName>
        <fullName evidence="1">DUF3703 domain-containing protein</fullName>
    </submittedName>
</protein>
<evidence type="ECO:0000313" key="1">
    <source>
        <dbReference type="EMBL" id="MBC5781518.1"/>
    </source>
</evidence>
<dbReference type="Pfam" id="PF12487">
    <property type="entry name" value="DUF3703"/>
    <property type="match status" value="1"/>
</dbReference>
<gene>
    <name evidence="1" type="ORF">H8N03_01095</name>
</gene>
<comment type="caution">
    <text evidence="1">The sequence shown here is derived from an EMBL/GenBank/DDBJ whole genome shotgun (WGS) entry which is preliminary data.</text>
</comment>
<dbReference type="RefSeq" id="WP_187074273.1">
    <property type="nucleotide sequence ID" value="NZ_JACORT010000001.1"/>
</dbReference>
<sequence>MTTFSLRIRPHVQAELVTAREAEARGDLDAAFLHLERAHVLGQAATREHVRVHWHMLRFAWHHRRPGEALGQAWRIAAAAVFTGFGLVPAGNTGGADVSGFRRMEMADDLRRVIEAARA</sequence>
<dbReference type="AlphaFoldDB" id="A0A923MMQ4"/>
<organism evidence="1 2">
    <name type="scientific">Ramlibacter cellulosilyticus</name>
    <dbReference type="NCBI Taxonomy" id="2764187"/>
    <lineage>
        <taxon>Bacteria</taxon>
        <taxon>Pseudomonadati</taxon>
        <taxon>Pseudomonadota</taxon>
        <taxon>Betaproteobacteria</taxon>
        <taxon>Burkholderiales</taxon>
        <taxon>Comamonadaceae</taxon>
        <taxon>Ramlibacter</taxon>
    </lineage>
</organism>
<proteinExistence type="predicted"/>
<keyword evidence="2" id="KW-1185">Reference proteome</keyword>
<dbReference type="InterPro" id="IPR022172">
    <property type="entry name" value="DUF3703"/>
</dbReference>
<name>A0A923MMQ4_9BURK</name>
<accession>A0A923MMQ4</accession>